<dbReference type="InterPro" id="IPR014223">
    <property type="entry name" value="ABC_CydC/D"/>
</dbReference>
<feature type="transmembrane region" description="Helical" evidence="10">
    <location>
        <begin position="154"/>
        <end position="174"/>
    </location>
</feature>
<dbReference type="STRING" id="28034.BFX07_04555"/>
<dbReference type="Pfam" id="PF00664">
    <property type="entry name" value="ABC_membrane"/>
    <property type="match status" value="1"/>
</dbReference>
<name>A0A1W1W828_SULTA</name>
<evidence type="ECO:0000256" key="8">
    <source>
        <dbReference type="ARBA" id="ARBA00022989"/>
    </source>
</evidence>
<dbReference type="AlphaFoldDB" id="A0A1W1W828"/>
<dbReference type="SUPFAM" id="SSF52540">
    <property type="entry name" value="P-loop containing nucleoside triphosphate hydrolases"/>
    <property type="match status" value="1"/>
</dbReference>
<dbReference type="GO" id="GO:0045454">
    <property type="term" value="P:cell redox homeostasis"/>
    <property type="evidence" value="ECO:0007669"/>
    <property type="project" value="InterPro"/>
</dbReference>
<dbReference type="FunFam" id="3.40.50.300:FF:000299">
    <property type="entry name" value="ABC transporter ATP-binding protein/permease"/>
    <property type="match status" value="1"/>
</dbReference>
<dbReference type="PROSITE" id="PS50893">
    <property type="entry name" value="ABC_TRANSPORTER_2"/>
    <property type="match status" value="1"/>
</dbReference>
<dbReference type="InterPro" id="IPR036640">
    <property type="entry name" value="ABC1_TM_sf"/>
</dbReference>
<dbReference type="PANTHER" id="PTHR43394">
    <property type="entry name" value="ATP-DEPENDENT PERMEASE MDL1, MITOCHONDRIAL"/>
    <property type="match status" value="1"/>
</dbReference>
<reference evidence="14" key="1">
    <citation type="submission" date="2017-04" db="EMBL/GenBank/DDBJ databases">
        <authorList>
            <person name="Varghese N."/>
            <person name="Submissions S."/>
        </authorList>
    </citation>
    <scope>NUCLEOTIDE SEQUENCE [LARGE SCALE GENOMIC DNA]</scope>
    <source>
        <strain evidence="14">DSM 9293</strain>
    </source>
</reference>
<keyword evidence="3" id="KW-1003">Cell membrane</keyword>
<dbReference type="InterPro" id="IPR027417">
    <property type="entry name" value="P-loop_NTPase"/>
</dbReference>
<dbReference type="InterPro" id="IPR003593">
    <property type="entry name" value="AAA+_ATPase"/>
</dbReference>
<keyword evidence="4 10" id="KW-0812">Transmembrane</keyword>
<dbReference type="InterPro" id="IPR017871">
    <property type="entry name" value="ABC_transporter-like_CS"/>
</dbReference>
<keyword evidence="6" id="KW-0788">Thiol protease</keyword>
<evidence type="ECO:0000256" key="2">
    <source>
        <dbReference type="ARBA" id="ARBA00022448"/>
    </source>
</evidence>
<evidence type="ECO:0000313" key="13">
    <source>
        <dbReference type="EMBL" id="SMC02447.1"/>
    </source>
</evidence>
<dbReference type="Pfam" id="PF00005">
    <property type="entry name" value="ABC_tran"/>
    <property type="match status" value="1"/>
</dbReference>
<evidence type="ECO:0000256" key="7">
    <source>
        <dbReference type="ARBA" id="ARBA00022840"/>
    </source>
</evidence>
<dbReference type="PROSITE" id="PS50929">
    <property type="entry name" value="ABC_TM1F"/>
    <property type="match status" value="1"/>
</dbReference>
<dbReference type="PANTHER" id="PTHR43394:SF1">
    <property type="entry name" value="ATP-BINDING CASSETTE SUB-FAMILY B MEMBER 10, MITOCHONDRIAL"/>
    <property type="match status" value="1"/>
</dbReference>
<evidence type="ECO:0000256" key="6">
    <source>
        <dbReference type="ARBA" id="ARBA00022807"/>
    </source>
</evidence>
<feature type="transmembrane region" description="Helical" evidence="10">
    <location>
        <begin position="126"/>
        <end position="148"/>
    </location>
</feature>
<dbReference type="GO" id="GO:0005524">
    <property type="term" value="F:ATP binding"/>
    <property type="evidence" value="ECO:0007669"/>
    <property type="project" value="UniProtKB-KW"/>
</dbReference>
<feature type="transmembrane region" description="Helical" evidence="10">
    <location>
        <begin position="233"/>
        <end position="263"/>
    </location>
</feature>
<protein>
    <submittedName>
        <fullName evidence="13">ATP-binding cassette, subfamily C, CydC</fullName>
    </submittedName>
</protein>
<feature type="transmembrane region" description="Helical" evidence="10">
    <location>
        <begin position="51"/>
        <end position="70"/>
    </location>
</feature>
<keyword evidence="5" id="KW-0547">Nucleotide-binding</keyword>
<dbReference type="Gene3D" id="1.20.1560.10">
    <property type="entry name" value="ABC transporter type 1, transmembrane domain"/>
    <property type="match status" value="1"/>
</dbReference>
<gene>
    <name evidence="13" type="ORF">SAMN00768000_0598</name>
</gene>
<evidence type="ECO:0000256" key="4">
    <source>
        <dbReference type="ARBA" id="ARBA00022692"/>
    </source>
</evidence>
<keyword evidence="6" id="KW-0378">Hydrolase</keyword>
<evidence type="ECO:0000259" key="12">
    <source>
        <dbReference type="PROSITE" id="PS50929"/>
    </source>
</evidence>
<dbReference type="InterPro" id="IPR011527">
    <property type="entry name" value="ABC1_TM_dom"/>
</dbReference>
<comment type="subcellular location">
    <subcellularLocation>
        <location evidence="1">Cell membrane</location>
        <topology evidence="1">Multi-pass membrane protein</topology>
    </subcellularLocation>
</comment>
<dbReference type="GO" id="GO:0008234">
    <property type="term" value="F:cysteine-type peptidase activity"/>
    <property type="evidence" value="ECO:0007669"/>
    <property type="project" value="UniProtKB-KW"/>
</dbReference>
<keyword evidence="9 10" id="KW-0472">Membrane</keyword>
<dbReference type="GO" id="GO:0015421">
    <property type="term" value="F:ABC-type oligopeptide transporter activity"/>
    <property type="evidence" value="ECO:0007669"/>
    <property type="project" value="TreeGrafter"/>
</dbReference>
<evidence type="ECO:0000259" key="11">
    <source>
        <dbReference type="PROSITE" id="PS50893"/>
    </source>
</evidence>
<evidence type="ECO:0000313" key="14">
    <source>
        <dbReference type="Proteomes" id="UP000192660"/>
    </source>
</evidence>
<keyword evidence="6" id="KW-0645">Protease</keyword>
<dbReference type="GO" id="GO:0005886">
    <property type="term" value="C:plasma membrane"/>
    <property type="evidence" value="ECO:0007669"/>
    <property type="project" value="UniProtKB-SubCell"/>
</dbReference>
<keyword evidence="8 10" id="KW-1133">Transmembrane helix</keyword>
<dbReference type="Gene3D" id="3.40.50.300">
    <property type="entry name" value="P-loop containing nucleotide triphosphate hydrolases"/>
    <property type="match status" value="1"/>
</dbReference>
<proteinExistence type="predicted"/>
<evidence type="ECO:0000256" key="3">
    <source>
        <dbReference type="ARBA" id="ARBA00022475"/>
    </source>
</evidence>
<feature type="domain" description="ABC transmembrane type-1" evidence="12">
    <location>
        <begin position="16"/>
        <end position="300"/>
    </location>
</feature>
<sequence>MRRYLSMLKPYKWWVVLALLMGTFTVGANMGLMSTSAYLIAKAAQHPYTILLLWVPIVGVRFFGTSRGVFRYLERYISHDVTFQLLKELRVFVYRHLEPLIPGKLGSYHSGDLLSRVVGDIDVLQNLYLGLFSPPIIAILTFVMAVAFMNVFGYPLAMALAVFLLVSGFVVPFLTQWMANRTSGAMVRARAALSTELVEIINGNTDILALGQEANHLNRLQASIQQWTKRRMFLHWISGLGAALMQGLNNGAMWMILVIGIALVSTHHLAPVLLPVVVLLSLASFEAVNALPAAFQFRGQVAEAALRINELVDERPPARSGTVRAEDILQQGNPPTVAFDDVHFAYGQHGPEILRGMQFTIAAGTHVAIVGPSGAGKTTVAGIVSGLWPYQHGQVLFNGVALDEVYPQDLAHLVSVVEQEPHLFNTTLRQNLLLANPDATEAQLMAAVQMAQLSELVSTLPKGLETVVGDQGAQLSGGERKRIAIARVILQNTPIVVMDEATEGLDALTEREIIHALRKWAAHKTMIWITHRLSNLDAFDGVIVLSHGEVVESGPAKDLVRQNGLFTRMLIAEEQSVTWTAAKTPHHVASV</sequence>
<evidence type="ECO:0000256" key="5">
    <source>
        <dbReference type="ARBA" id="ARBA00022741"/>
    </source>
</evidence>
<dbReference type="CDD" id="cd18585">
    <property type="entry name" value="ABC_6TM_CydC"/>
    <property type="match status" value="1"/>
</dbReference>
<keyword evidence="14" id="KW-1185">Reference proteome</keyword>
<dbReference type="Proteomes" id="UP000192660">
    <property type="component" value="Unassembled WGS sequence"/>
</dbReference>
<dbReference type="InterPro" id="IPR039421">
    <property type="entry name" value="Type_1_exporter"/>
</dbReference>
<dbReference type="NCBIfam" id="TIGR02868">
    <property type="entry name" value="CydC"/>
    <property type="match status" value="1"/>
</dbReference>
<accession>A0A1W1W828</accession>
<dbReference type="SUPFAM" id="SSF90123">
    <property type="entry name" value="ABC transporter transmembrane region"/>
    <property type="match status" value="1"/>
</dbReference>
<evidence type="ECO:0000256" key="10">
    <source>
        <dbReference type="SAM" id="Phobius"/>
    </source>
</evidence>
<dbReference type="EMBL" id="FWWY01000001">
    <property type="protein sequence ID" value="SMC02447.1"/>
    <property type="molecule type" value="Genomic_DNA"/>
</dbReference>
<feature type="domain" description="ABC transporter" evidence="11">
    <location>
        <begin position="337"/>
        <end position="572"/>
    </location>
</feature>
<evidence type="ECO:0000256" key="1">
    <source>
        <dbReference type="ARBA" id="ARBA00004651"/>
    </source>
</evidence>
<organism evidence="13 14">
    <name type="scientific">Sulfobacillus thermosulfidooxidans (strain DSM 9293 / VKM B-1269 / AT-1)</name>
    <dbReference type="NCBI Taxonomy" id="929705"/>
    <lineage>
        <taxon>Bacteria</taxon>
        <taxon>Bacillati</taxon>
        <taxon>Bacillota</taxon>
        <taxon>Clostridia</taxon>
        <taxon>Eubacteriales</taxon>
        <taxon>Clostridiales Family XVII. Incertae Sedis</taxon>
        <taxon>Sulfobacillus</taxon>
    </lineage>
</organism>
<dbReference type="PROSITE" id="PS00211">
    <property type="entry name" value="ABC_TRANSPORTER_1"/>
    <property type="match status" value="1"/>
</dbReference>
<dbReference type="SMART" id="SM00382">
    <property type="entry name" value="AAA"/>
    <property type="match status" value="1"/>
</dbReference>
<keyword evidence="7 13" id="KW-0067">ATP-binding</keyword>
<evidence type="ECO:0000256" key="9">
    <source>
        <dbReference type="ARBA" id="ARBA00023136"/>
    </source>
</evidence>
<dbReference type="InterPro" id="IPR003439">
    <property type="entry name" value="ABC_transporter-like_ATP-bd"/>
</dbReference>
<feature type="transmembrane region" description="Helical" evidence="10">
    <location>
        <begin position="269"/>
        <end position="288"/>
    </location>
</feature>
<dbReference type="OrthoDB" id="9771903at2"/>
<dbReference type="GO" id="GO:0034775">
    <property type="term" value="P:glutathione transmembrane transport"/>
    <property type="evidence" value="ECO:0007669"/>
    <property type="project" value="InterPro"/>
</dbReference>
<dbReference type="GO" id="GO:0016887">
    <property type="term" value="F:ATP hydrolysis activity"/>
    <property type="evidence" value="ECO:0007669"/>
    <property type="project" value="InterPro"/>
</dbReference>
<dbReference type="RefSeq" id="WP_020376470.1">
    <property type="nucleotide sequence ID" value="NZ_FWWY01000001.1"/>
</dbReference>
<keyword evidence="2" id="KW-0813">Transport</keyword>